<evidence type="ECO:0000313" key="4">
    <source>
        <dbReference type="EMBL" id="ABI66854.1"/>
    </source>
</evidence>
<dbReference type="CDD" id="cd01949">
    <property type="entry name" value="GGDEF"/>
    <property type="match status" value="1"/>
</dbReference>
<dbReference type="eggNOG" id="COG2199">
    <property type="taxonomic scope" value="Bacteria"/>
</dbReference>
<evidence type="ECO:0000256" key="1">
    <source>
        <dbReference type="SAM" id="Coils"/>
    </source>
</evidence>
<dbReference type="RefSeq" id="WP_011644498.1">
    <property type="nucleotide sequence ID" value="NC_008347.1"/>
</dbReference>
<dbReference type="SMART" id="SM00267">
    <property type="entry name" value="GGDEF"/>
    <property type="match status" value="1"/>
</dbReference>
<dbReference type="PANTHER" id="PTHR46663">
    <property type="entry name" value="DIGUANYLATE CYCLASE DGCT-RELATED"/>
    <property type="match status" value="1"/>
</dbReference>
<gene>
    <name evidence="4" type="ordered locus">Mmar10_2568</name>
</gene>
<dbReference type="KEGG" id="mmr:Mmar10_2568"/>
<dbReference type="AlphaFoldDB" id="Q0ALI9"/>
<feature type="compositionally biased region" description="Basic and acidic residues" evidence="2">
    <location>
        <begin position="25"/>
        <end position="34"/>
    </location>
</feature>
<accession>Q0ALI9</accession>
<feature type="coiled-coil region" evidence="1">
    <location>
        <begin position="64"/>
        <end position="91"/>
    </location>
</feature>
<dbReference type="PROSITE" id="PS50887">
    <property type="entry name" value="GGDEF"/>
    <property type="match status" value="1"/>
</dbReference>
<sequence length="254" mass="27338">MNRIELERAMRIGPTSPTGNISRPGKTDKARPGSETRASAAPSDAASIMGVPEAELTPNVQRALLSLMGEVDQLRKETERLRGRVRELESLADHDVMLPVLNRRAFLREVSRALALAERHNAPSALVYFDLNGFKAINDQYGHAAGDAALHHVSNLLTAHIRETDAVGRLGGDEFAVVLTLTGPDGAQVKAQELADRISTTPFDYAGRQLTVGTAWGCQPLQAGGKAEDVMASADAAMYACKQAQRSDAERKQA</sequence>
<feature type="compositionally biased region" description="Basic and acidic residues" evidence="2">
    <location>
        <begin position="1"/>
        <end position="10"/>
    </location>
</feature>
<proteinExistence type="predicted"/>
<dbReference type="Gene3D" id="3.30.70.270">
    <property type="match status" value="1"/>
</dbReference>
<organism evidence="4 5">
    <name type="scientific">Maricaulis maris (strain MCS10)</name>
    <name type="common">Caulobacter maris</name>
    <dbReference type="NCBI Taxonomy" id="394221"/>
    <lineage>
        <taxon>Bacteria</taxon>
        <taxon>Pseudomonadati</taxon>
        <taxon>Pseudomonadota</taxon>
        <taxon>Alphaproteobacteria</taxon>
        <taxon>Maricaulales</taxon>
        <taxon>Maricaulaceae</taxon>
        <taxon>Maricaulis</taxon>
    </lineage>
</organism>
<evidence type="ECO:0000313" key="5">
    <source>
        <dbReference type="Proteomes" id="UP000001964"/>
    </source>
</evidence>
<feature type="region of interest" description="Disordered" evidence="2">
    <location>
        <begin position="1"/>
        <end position="47"/>
    </location>
</feature>
<evidence type="ECO:0000259" key="3">
    <source>
        <dbReference type="PROSITE" id="PS50887"/>
    </source>
</evidence>
<name>Q0ALI9_MARMM</name>
<dbReference type="NCBIfam" id="TIGR00254">
    <property type="entry name" value="GGDEF"/>
    <property type="match status" value="1"/>
</dbReference>
<keyword evidence="5" id="KW-1185">Reference proteome</keyword>
<dbReference type="STRING" id="394221.Mmar10_2568"/>
<dbReference type="InterPro" id="IPR043128">
    <property type="entry name" value="Rev_trsase/Diguanyl_cyclase"/>
</dbReference>
<evidence type="ECO:0000256" key="2">
    <source>
        <dbReference type="SAM" id="MobiDB-lite"/>
    </source>
</evidence>
<dbReference type="HOGENOM" id="CLU_000445_11_16_5"/>
<dbReference type="Pfam" id="PF00990">
    <property type="entry name" value="GGDEF"/>
    <property type="match status" value="1"/>
</dbReference>
<reference evidence="4 5" key="1">
    <citation type="submission" date="2006-08" db="EMBL/GenBank/DDBJ databases">
        <title>Complete sequence of Maricaulis maris MCS10.</title>
        <authorList>
            <consortium name="US DOE Joint Genome Institute"/>
            <person name="Copeland A."/>
            <person name="Lucas S."/>
            <person name="Lapidus A."/>
            <person name="Barry K."/>
            <person name="Detter J.C."/>
            <person name="Glavina del Rio T."/>
            <person name="Hammon N."/>
            <person name="Israni S."/>
            <person name="Dalin E."/>
            <person name="Tice H."/>
            <person name="Pitluck S."/>
            <person name="Saunders E."/>
            <person name="Brettin T."/>
            <person name="Bruce D."/>
            <person name="Han C."/>
            <person name="Tapia R."/>
            <person name="Gilna P."/>
            <person name="Schmutz J."/>
            <person name="Larimer F."/>
            <person name="Land M."/>
            <person name="Hauser L."/>
            <person name="Kyrpides N."/>
            <person name="Mikhailova N."/>
            <person name="Viollier P."/>
            <person name="Stephens C."/>
            <person name="Richardson P."/>
        </authorList>
    </citation>
    <scope>NUCLEOTIDE SEQUENCE [LARGE SCALE GENOMIC DNA]</scope>
    <source>
        <strain evidence="4 5">MCS10</strain>
    </source>
</reference>
<dbReference type="InterPro" id="IPR000160">
    <property type="entry name" value="GGDEF_dom"/>
</dbReference>
<protein>
    <submittedName>
        <fullName evidence="4">Diguanylate cyclase</fullName>
    </submittedName>
</protein>
<dbReference type="PANTHER" id="PTHR46663:SF2">
    <property type="entry name" value="GGDEF DOMAIN-CONTAINING PROTEIN"/>
    <property type="match status" value="1"/>
</dbReference>
<dbReference type="InterPro" id="IPR029787">
    <property type="entry name" value="Nucleotide_cyclase"/>
</dbReference>
<feature type="domain" description="GGDEF" evidence="3">
    <location>
        <begin position="122"/>
        <end position="254"/>
    </location>
</feature>
<dbReference type="EMBL" id="CP000449">
    <property type="protein sequence ID" value="ABI66854.1"/>
    <property type="molecule type" value="Genomic_DNA"/>
</dbReference>
<dbReference type="Proteomes" id="UP000001964">
    <property type="component" value="Chromosome"/>
</dbReference>
<dbReference type="SUPFAM" id="SSF55073">
    <property type="entry name" value="Nucleotide cyclase"/>
    <property type="match status" value="1"/>
</dbReference>
<keyword evidence="1" id="KW-0175">Coiled coil</keyword>
<dbReference type="InterPro" id="IPR052163">
    <property type="entry name" value="DGC-Regulatory_Protein"/>
</dbReference>